<keyword evidence="2" id="KW-1185">Reference proteome</keyword>
<dbReference type="AlphaFoldDB" id="A0A1A6HMU4"/>
<sequence>MRGRDDLLDIHLQESQKIPETMSLKKAASSNQLMRKQVAKHHLIALTPKQTKNSPECGLSVSTFQSPMHPSAQVNTVHTFTYFIWYKLLVPLWSMSWQKAAAVSYTHLDVYKRQSVVDVMAEGSSEHGKSFKVQQGIMRIRVGHEKQRKNEEAESGRKLVLGERQIAHHISALGTDTQACLGGDMITVIVHCRKGWIWAVQCFQPITHADKSYGALAPSSVVAPREPRMEGNGMMAFDFQTTPRPKQKKKMNRKTVLLRQVCSDGVQCFMKLSLNIGELFEYFIGRPHKDLKVSIKKKTEQNERGERERERDRHRENCVMTLSVLECSFPTQGEAYLDEAEVEQEGRGGITTWWKVSLVSDLCPTTGRATYLFHI</sequence>
<dbReference type="EMBL" id="LZPO01027370">
    <property type="protein sequence ID" value="OBS79042.1"/>
    <property type="molecule type" value="Genomic_DNA"/>
</dbReference>
<comment type="caution">
    <text evidence="1">The sequence shown here is derived from an EMBL/GenBank/DDBJ whole genome shotgun (WGS) entry which is preliminary data.</text>
</comment>
<protein>
    <submittedName>
        <fullName evidence="1">Uncharacterized protein</fullName>
    </submittedName>
</protein>
<evidence type="ECO:0000313" key="1">
    <source>
        <dbReference type="EMBL" id="OBS79042.1"/>
    </source>
</evidence>
<proteinExistence type="predicted"/>
<dbReference type="Proteomes" id="UP000092124">
    <property type="component" value="Unassembled WGS sequence"/>
</dbReference>
<name>A0A1A6HMU4_NEOLE</name>
<accession>A0A1A6HMU4</accession>
<organism evidence="1 2">
    <name type="scientific">Neotoma lepida</name>
    <name type="common">Desert woodrat</name>
    <dbReference type="NCBI Taxonomy" id="56216"/>
    <lineage>
        <taxon>Eukaryota</taxon>
        <taxon>Metazoa</taxon>
        <taxon>Chordata</taxon>
        <taxon>Craniata</taxon>
        <taxon>Vertebrata</taxon>
        <taxon>Euteleostomi</taxon>
        <taxon>Mammalia</taxon>
        <taxon>Eutheria</taxon>
        <taxon>Euarchontoglires</taxon>
        <taxon>Glires</taxon>
        <taxon>Rodentia</taxon>
        <taxon>Myomorpha</taxon>
        <taxon>Muroidea</taxon>
        <taxon>Cricetidae</taxon>
        <taxon>Neotominae</taxon>
        <taxon>Neotoma</taxon>
    </lineage>
</organism>
<gene>
    <name evidence="1" type="ORF">A6R68_18581</name>
</gene>
<reference evidence="1 2" key="1">
    <citation type="submission" date="2016-06" db="EMBL/GenBank/DDBJ databases">
        <title>The Draft Genome Sequence and Annotation of the Desert Woodrat Neotoma lepida.</title>
        <authorList>
            <person name="Campbell M."/>
            <person name="Oakeson K.F."/>
            <person name="Yandell M."/>
            <person name="Halpert J.R."/>
            <person name="Dearing D."/>
        </authorList>
    </citation>
    <scope>NUCLEOTIDE SEQUENCE [LARGE SCALE GENOMIC DNA]</scope>
    <source>
        <strain evidence="1">417</strain>
        <tissue evidence="1">Liver</tissue>
    </source>
</reference>
<evidence type="ECO:0000313" key="2">
    <source>
        <dbReference type="Proteomes" id="UP000092124"/>
    </source>
</evidence>